<protein>
    <submittedName>
        <fullName evidence="1">Uncharacterized protein</fullName>
    </submittedName>
</protein>
<evidence type="ECO:0000313" key="1">
    <source>
        <dbReference type="EMBL" id="EJX08904.1"/>
    </source>
</evidence>
<feature type="non-terminal residue" evidence="1">
    <location>
        <position position="76"/>
    </location>
</feature>
<name>J9GMV3_9ZZZZ</name>
<dbReference type="EMBL" id="AMCI01000512">
    <property type="protein sequence ID" value="EJX08904.1"/>
    <property type="molecule type" value="Genomic_DNA"/>
</dbReference>
<dbReference type="AlphaFoldDB" id="J9GMV3"/>
<proteinExistence type="predicted"/>
<reference evidence="1" key="1">
    <citation type="journal article" date="2012" name="PLoS ONE">
        <title>Gene sets for utilization of primary and secondary nutrition supplies in the distal gut of endangered iberian lynx.</title>
        <authorList>
            <person name="Alcaide M."/>
            <person name="Messina E."/>
            <person name="Richter M."/>
            <person name="Bargiela R."/>
            <person name="Peplies J."/>
            <person name="Huws S.A."/>
            <person name="Newbold C.J."/>
            <person name="Golyshin P.N."/>
            <person name="Simon M.A."/>
            <person name="Lopez G."/>
            <person name="Yakimov M.M."/>
            <person name="Ferrer M."/>
        </authorList>
    </citation>
    <scope>NUCLEOTIDE SEQUENCE</scope>
</reference>
<gene>
    <name evidence="1" type="ORF">EVA_02990</name>
</gene>
<accession>J9GMV3</accession>
<comment type="caution">
    <text evidence="1">The sequence shown here is derived from an EMBL/GenBank/DDBJ whole genome shotgun (WGS) entry which is preliminary data.</text>
</comment>
<sequence length="76" mass="8924">MLIAEDELYRLPAHFQHVKPRNVRVCLWQHHLSANELLDYARLYQPGLAEDIAATLHPTQRKRLRERLSVGLLLTK</sequence>
<organism evidence="1">
    <name type="scientific">gut metagenome</name>
    <dbReference type="NCBI Taxonomy" id="749906"/>
    <lineage>
        <taxon>unclassified sequences</taxon>
        <taxon>metagenomes</taxon>
        <taxon>organismal metagenomes</taxon>
    </lineage>
</organism>